<reference evidence="3 4" key="1">
    <citation type="journal article" date="2018" name="Syst. Appl. Microbiol.">
        <title>Corynebacterium heidelbergense sp. nov., isolated from the preen glands of Egyptian geese (Alopochen aegyptiacus).</title>
        <authorList>
            <person name="Braun M.S."/>
            <person name="Wang E."/>
            <person name="Zimmermann S."/>
            <person name="Wink M."/>
        </authorList>
    </citation>
    <scope>NUCLEOTIDE SEQUENCE [LARGE SCALE GENOMIC DNA]</scope>
    <source>
        <strain evidence="3 4">647</strain>
    </source>
</reference>
<dbReference type="AlphaFoldDB" id="A0A364V7T3"/>
<dbReference type="InterPro" id="IPR035901">
    <property type="entry name" value="GIY-YIG_endonuc_sf"/>
</dbReference>
<evidence type="ECO:0000259" key="2">
    <source>
        <dbReference type="Pfam" id="PF01541"/>
    </source>
</evidence>
<protein>
    <recommendedName>
        <fullName evidence="2">GIY-YIG domain-containing protein</fullName>
    </recommendedName>
</protein>
<comment type="caution">
    <text evidence="3">The sequence shown here is derived from an EMBL/GenBank/DDBJ whole genome shotgun (WGS) entry which is preliminary data.</text>
</comment>
<dbReference type="EMBL" id="QHCV01000014">
    <property type="protein sequence ID" value="RAV32664.1"/>
    <property type="molecule type" value="Genomic_DNA"/>
</dbReference>
<dbReference type="Proteomes" id="UP000251577">
    <property type="component" value="Unassembled WGS sequence"/>
</dbReference>
<evidence type="ECO:0000256" key="1">
    <source>
        <dbReference type="SAM" id="MobiDB-lite"/>
    </source>
</evidence>
<dbReference type="SUPFAM" id="SSF82771">
    <property type="entry name" value="GIY-YIG endonuclease"/>
    <property type="match status" value="1"/>
</dbReference>
<name>A0A364V7T3_9CORY</name>
<gene>
    <name evidence="3" type="ORF">DLJ54_02280</name>
</gene>
<feature type="compositionally biased region" description="Basic residues" evidence="1">
    <location>
        <begin position="165"/>
        <end position="180"/>
    </location>
</feature>
<proteinExistence type="predicted"/>
<accession>A0A364V7T3</accession>
<feature type="region of interest" description="Disordered" evidence="1">
    <location>
        <begin position="148"/>
        <end position="184"/>
    </location>
</feature>
<evidence type="ECO:0000313" key="4">
    <source>
        <dbReference type="Proteomes" id="UP000251577"/>
    </source>
</evidence>
<dbReference type="Pfam" id="PF01541">
    <property type="entry name" value="GIY-YIG"/>
    <property type="match status" value="1"/>
</dbReference>
<dbReference type="CDD" id="cd00719">
    <property type="entry name" value="GIY-YIG_SF"/>
    <property type="match status" value="1"/>
</dbReference>
<organism evidence="3 4">
    <name type="scientific">Corynebacterium heidelbergense</name>
    <dbReference type="NCBI Taxonomy" id="2055947"/>
    <lineage>
        <taxon>Bacteria</taxon>
        <taxon>Bacillati</taxon>
        <taxon>Actinomycetota</taxon>
        <taxon>Actinomycetes</taxon>
        <taxon>Mycobacteriales</taxon>
        <taxon>Corynebacteriaceae</taxon>
        <taxon>Corynebacterium</taxon>
    </lineage>
</organism>
<feature type="domain" description="GIY-YIG" evidence="2">
    <location>
        <begin position="32"/>
        <end position="66"/>
    </location>
</feature>
<dbReference type="RefSeq" id="WP_113630242.1">
    <property type="nucleotide sequence ID" value="NZ_QHCV01000014.1"/>
</dbReference>
<dbReference type="InterPro" id="IPR000305">
    <property type="entry name" value="GIY-YIG_endonuc"/>
</dbReference>
<keyword evidence="4" id="KW-1185">Reference proteome</keyword>
<sequence>MPPSRSLKPRYKRWVLEPGQSVATLLGSYGRGIYILEFANGDRYVGQTVNFASRFATHVHGSTHHAPWADIIAVCFWAIPSGNLDAAERSEIKRVAAQGFTLRNKAGNLGHWQPAPLDEVVSVEEQKHWATGAPNYDREGFPERIAAGAAINPSAPRTTDQTPSRRAKRGSRRGSRRARTRASTSGARFDAFFRKPAHRKGVWEGAREAILDDLSFLLTEVIPNAVETEKAFWVLTEMPSTAGGRFACLSTGVLELAFFPRTLLPIFRDEGPGVEDWEGDLTVHLNFPPKSLQQSPWFSDHPSGYVDLESREAIVFPGTEDGSLPFAITRFDYALTSTDSLALPIGYVRDFIGQQPYLLTTLRKFAISLMRQNPAGMFRRWHSDALVTEVMRYEPEGPTLPNHA</sequence>
<evidence type="ECO:0000313" key="3">
    <source>
        <dbReference type="EMBL" id="RAV32664.1"/>
    </source>
</evidence>